<dbReference type="STRING" id="118967.SAMN02745191_0205"/>
<organism evidence="2 3">
    <name type="scientific">Anaerorhabdus furcosa</name>
    <dbReference type="NCBI Taxonomy" id="118967"/>
    <lineage>
        <taxon>Bacteria</taxon>
        <taxon>Bacillati</taxon>
        <taxon>Bacillota</taxon>
        <taxon>Erysipelotrichia</taxon>
        <taxon>Erysipelotrichales</taxon>
        <taxon>Erysipelotrichaceae</taxon>
        <taxon>Anaerorhabdus</taxon>
    </lineage>
</organism>
<dbReference type="EMBL" id="FUWY01000001">
    <property type="protein sequence ID" value="SJZ35786.1"/>
    <property type="molecule type" value="Genomic_DNA"/>
</dbReference>
<feature type="transmembrane region" description="Helical" evidence="1">
    <location>
        <begin position="34"/>
        <end position="53"/>
    </location>
</feature>
<feature type="transmembrane region" description="Helical" evidence="1">
    <location>
        <begin position="110"/>
        <end position="131"/>
    </location>
</feature>
<keyword evidence="1" id="KW-1133">Transmembrane helix</keyword>
<accession>A0A1T4JZZ4</accession>
<evidence type="ECO:0000313" key="3">
    <source>
        <dbReference type="Proteomes" id="UP000243297"/>
    </source>
</evidence>
<reference evidence="3" key="1">
    <citation type="submission" date="2017-02" db="EMBL/GenBank/DDBJ databases">
        <authorList>
            <person name="Varghese N."/>
            <person name="Submissions S."/>
        </authorList>
    </citation>
    <scope>NUCLEOTIDE SEQUENCE [LARGE SCALE GENOMIC DNA]</scope>
    <source>
        <strain evidence="3">ATCC 25662</strain>
    </source>
</reference>
<keyword evidence="1" id="KW-0812">Transmembrane</keyword>
<evidence type="ECO:0000313" key="2">
    <source>
        <dbReference type="EMBL" id="SJZ35786.1"/>
    </source>
</evidence>
<keyword evidence="3" id="KW-1185">Reference proteome</keyword>
<proteinExistence type="predicted"/>
<evidence type="ECO:0000256" key="1">
    <source>
        <dbReference type="SAM" id="Phobius"/>
    </source>
</evidence>
<feature type="transmembrane region" description="Helical" evidence="1">
    <location>
        <begin position="12"/>
        <end position="28"/>
    </location>
</feature>
<dbReference type="Proteomes" id="UP000243297">
    <property type="component" value="Unassembled WGS sequence"/>
</dbReference>
<dbReference type="AlphaFoldDB" id="A0A1T4JZZ4"/>
<name>A0A1T4JZZ4_9FIRM</name>
<protein>
    <submittedName>
        <fullName evidence="2">Uncharacterized protein</fullName>
    </submittedName>
</protein>
<keyword evidence="1" id="KW-0472">Membrane</keyword>
<feature type="transmembrane region" description="Helical" evidence="1">
    <location>
        <begin position="73"/>
        <end position="90"/>
    </location>
</feature>
<sequence length="139" mass="15993">MMSKTGKNNTLVSFIDLTNFIPLGLLVIGFNWLYANYILSVIFTLFVIGYVLYTEYTLRKNEELALLQYFHKVLMSAIIGFIVFCVVVFIEMNLARDPSATGGVSNNSIVIIFVALPLTFIFYFVFTLFMVKRNRKFLK</sequence>
<gene>
    <name evidence="2" type="ORF">SAMN02745191_0205</name>
</gene>